<evidence type="ECO:0000313" key="2">
    <source>
        <dbReference type="Proteomes" id="UP000233837"/>
    </source>
</evidence>
<gene>
    <name evidence="1" type="ORF">MA16_Dca012897</name>
</gene>
<evidence type="ECO:0000313" key="1">
    <source>
        <dbReference type="EMBL" id="PKU69563.1"/>
    </source>
</evidence>
<dbReference type="EMBL" id="KZ503020">
    <property type="protein sequence ID" value="PKU69563.1"/>
    <property type="molecule type" value="Genomic_DNA"/>
</dbReference>
<keyword evidence="2" id="KW-1185">Reference proteome</keyword>
<name>A0A2I0W1M1_9ASPA</name>
<protein>
    <submittedName>
        <fullName evidence="1">Uncharacterized protein</fullName>
    </submittedName>
</protein>
<sequence>MNLVLDDADEHNIKKNTIKPLGDSYLHFSFVFPLLSSASHKSLSELRARKW</sequence>
<accession>A0A2I0W1M1</accession>
<reference evidence="1 2" key="2">
    <citation type="journal article" date="2017" name="Nature">
        <title>The Apostasia genome and the evolution of orchids.</title>
        <authorList>
            <person name="Zhang G.Q."/>
            <person name="Liu K.W."/>
            <person name="Li Z."/>
            <person name="Lohaus R."/>
            <person name="Hsiao Y.Y."/>
            <person name="Niu S.C."/>
            <person name="Wang J.Y."/>
            <person name="Lin Y.C."/>
            <person name="Xu Q."/>
            <person name="Chen L.J."/>
            <person name="Yoshida K."/>
            <person name="Fujiwara S."/>
            <person name="Wang Z.W."/>
            <person name="Zhang Y.Q."/>
            <person name="Mitsuda N."/>
            <person name="Wang M."/>
            <person name="Liu G.H."/>
            <person name="Pecoraro L."/>
            <person name="Huang H.X."/>
            <person name="Xiao X.J."/>
            <person name="Lin M."/>
            <person name="Wu X.Y."/>
            <person name="Wu W.L."/>
            <person name="Chen Y.Y."/>
            <person name="Chang S.B."/>
            <person name="Sakamoto S."/>
            <person name="Ohme-Takagi M."/>
            <person name="Yagi M."/>
            <person name="Zeng S.J."/>
            <person name="Shen C.Y."/>
            <person name="Yeh C.M."/>
            <person name="Luo Y.B."/>
            <person name="Tsai W.C."/>
            <person name="Van de Peer Y."/>
            <person name="Liu Z.J."/>
        </authorList>
    </citation>
    <scope>NUCLEOTIDE SEQUENCE [LARGE SCALE GENOMIC DNA]</scope>
    <source>
        <tissue evidence="1">The whole plant</tissue>
    </source>
</reference>
<dbReference type="AlphaFoldDB" id="A0A2I0W1M1"/>
<reference evidence="1 2" key="1">
    <citation type="journal article" date="2016" name="Sci. Rep.">
        <title>The Dendrobium catenatum Lindl. genome sequence provides insights into polysaccharide synthase, floral development and adaptive evolution.</title>
        <authorList>
            <person name="Zhang G.Q."/>
            <person name="Xu Q."/>
            <person name="Bian C."/>
            <person name="Tsai W.C."/>
            <person name="Yeh C.M."/>
            <person name="Liu K.W."/>
            <person name="Yoshida K."/>
            <person name="Zhang L.S."/>
            <person name="Chang S.B."/>
            <person name="Chen F."/>
            <person name="Shi Y."/>
            <person name="Su Y.Y."/>
            <person name="Zhang Y.Q."/>
            <person name="Chen L.J."/>
            <person name="Yin Y."/>
            <person name="Lin M."/>
            <person name="Huang H."/>
            <person name="Deng H."/>
            <person name="Wang Z.W."/>
            <person name="Zhu S.L."/>
            <person name="Zhao X."/>
            <person name="Deng C."/>
            <person name="Niu S.C."/>
            <person name="Huang J."/>
            <person name="Wang M."/>
            <person name="Liu G.H."/>
            <person name="Yang H.J."/>
            <person name="Xiao X.J."/>
            <person name="Hsiao Y.Y."/>
            <person name="Wu W.L."/>
            <person name="Chen Y.Y."/>
            <person name="Mitsuda N."/>
            <person name="Ohme-Takagi M."/>
            <person name="Luo Y.B."/>
            <person name="Van de Peer Y."/>
            <person name="Liu Z.J."/>
        </authorList>
    </citation>
    <scope>NUCLEOTIDE SEQUENCE [LARGE SCALE GENOMIC DNA]</scope>
    <source>
        <tissue evidence="1">The whole plant</tissue>
    </source>
</reference>
<proteinExistence type="predicted"/>
<organism evidence="1 2">
    <name type="scientific">Dendrobium catenatum</name>
    <dbReference type="NCBI Taxonomy" id="906689"/>
    <lineage>
        <taxon>Eukaryota</taxon>
        <taxon>Viridiplantae</taxon>
        <taxon>Streptophyta</taxon>
        <taxon>Embryophyta</taxon>
        <taxon>Tracheophyta</taxon>
        <taxon>Spermatophyta</taxon>
        <taxon>Magnoliopsida</taxon>
        <taxon>Liliopsida</taxon>
        <taxon>Asparagales</taxon>
        <taxon>Orchidaceae</taxon>
        <taxon>Epidendroideae</taxon>
        <taxon>Malaxideae</taxon>
        <taxon>Dendrobiinae</taxon>
        <taxon>Dendrobium</taxon>
    </lineage>
</organism>
<dbReference type="Proteomes" id="UP000233837">
    <property type="component" value="Unassembled WGS sequence"/>
</dbReference>